<comment type="caution">
    <text evidence="6">The sequence shown here is derived from an EMBL/GenBank/DDBJ whole genome shotgun (WGS) entry which is preliminary data.</text>
</comment>
<feature type="compositionally biased region" description="Basic and acidic residues" evidence="4">
    <location>
        <begin position="12"/>
        <end position="23"/>
    </location>
</feature>
<evidence type="ECO:0000259" key="5">
    <source>
        <dbReference type="PROSITE" id="PS51720"/>
    </source>
</evidence>
<dbReference type="EMBL" id="CAXITT010000071">
    <property type="protein sequence ID" value="CAL1530565.1"/>
    <property type="molecule type" value="Genomic_DNA"/>
</dbReference>
<feature type="domain" description="AIG1-type G" evidence="5">
    <location>
        <begin position="39"/>
        <end position="258"/>
    </location>
</feature>
<reference evidence="6 7" key="1">
    <citation type="submission" date="2024-04" db="EMBL/GenBank/DDBJ databases">
        <authorList>
            <consortium name="Genoscope - CEA"/>
            <person name="William W."/>
        </authorList>
    </citation>
    <scope>NUCLEOTIDE SEQUENCE [LARGE SCALE GENOMIC DNA]</scope>
</reference>
<dbReference type="InterPro" id="IPR045058">
    <property type="entry name" value="GIMA/IAN/Toc"/>
</dbReference>
<dbReference type="PANTHER" id="PTHR10903:SF184">
    <property type="entry name" value="GTP-BINDING PROTEIN A"/>
    <property type="match status" value="1"/>
</dbReference>
<dbReference type="Pfam" id="PF04548">
    <property type="entry name" value="AIG1"/>
    <property type="match status" value="1"/>
</dbReference>
<gene>
    <name evidence="6" type="ORF">GSLYS_00004690001</name>
</gene>
<protein>
    <recommendedName>
        <fullName evidence="5">AIG1-type G domain-containing protein</fullName>
    </recommendedName>
</protein>
<evidence type="ECO:0000256" key="4">
    <source>
        <dbReference type="SAM" id="MobiDB-lite"/>
    </source>
</evidence>
<keyword evidence="2" id="KW-0547">Nucleotide-binding</keyword>
<comment type="similarity">
    <text evidence="1">Belongs to the TRAFAC class TrmE-Era-EngA-EngB-Septin-like GTPase superfamily. AIG1/Toc34/Toc159-like paraseptin GTPase family. IAN subfamily.</text>
</comment>
<dbReference type="PROSITE" id="PS51720">
    <property type="entry name" value="G_AIG1"/>
    <property type="match status" value="1"/>
</dbReference>
<name>A0AAV2HA50_LYMST</name>
<evidence type="ECO:0000313" key="7">
    <source>
        <dbReference type="Proteomes" id="UP001497497"/>
    </source>
</evidence>
<sequence>MGNEQSKTEPSIVKRERTISKKEPTILTPPTERLPVKTDSTLNYLLMGKVANGKSSSGNALVGENVFQSYNATTAGTKCNWRYCNKHLGRDICVVDTPGLYDTEHMNSNIENARFARKYLTKAFQLCPEGFHALLIVLNVTNKYSSEDKSVIELLTEIFGEIMFDFTILIFTHGDNFDNEYNLLDADRSQEVFKSWCRQQAGDLGQLLSKSKYRAVLFHNTDTYELHRDVELLALDSEVQKISSKVGRYTERTFQRNERKRKHIILNYYLPELQKEINEKLLTLKKELQLIVSDGKTITDKAKDVLEAIDKHGSKYPTLDTLKESVKNIQNNFRLQTSNQEKFHLVTKTQELIDGNVLFELRSLSDFIDNIRNPEKHKEEMKDKAKALARYVDEEDLGTNKLDDLKKKVEMFLLQIDDLDTKGSGTLTEMK</sequence>
<dbReference type="GO" id="GO:0005525">
    <property type="term" value="F:GTP binding"/>
    <property type="evidence" value="ECO:0007669"/>
    <property type="project" value="UniProtKB-KW"/>
</dbReference>
<evidence type="ECO:0000256" key="2">
    <source>
        <dbReference type="ARBA" id="ARBA00022741"/>
    </source>
</evidence>
<dbReference type="SUPFAM" id="SSF52540">
    <property type="entry name" value="P-loop containing nucleoside triphosphate hydrolases"/>
    <property type="match status" value="1"/>
</dbReference>
<proteinExistence type="inferred from homology"/>
<evidence type="ECO:0000256" key="1">
    <source>
        <dbReference type="ARBA" id="ARBA00008535"/>
    </source>
</evidence>
<dbReference type="InterPro" id="IPR006703">
    <property type="entry name" value="G_AIG1"/>
</dbReference>
<evidence type="ECO:0000256" key="3">
    <source>
        <dbReference type="ARBA" id="ARBA00023134"/>
    </source>
</evidence>
<keyword evidence="3" id="KW-0342">GTP-binding</keyword>
<evidence type="ECO:0000313" key="6">
    <source>
        <dbReference type="EMBL" id="CAL1530565.1"/>
    </source>
</evidence>
<dbReference type="Proteomes" id="UP001497497">
    <property type="component" value="Unassembled WGS sequence"/>
</dbReference>
<feature type="region of interest" description="Disordered" evidence="4">
    <location>
        <begin position="1"/>
        <end position="23"/>
    </location>
</feature>
<keyword evidence="7" id="KW-1185">Reference proteome</keyword>
<dbReference type="Gene3D" id="3.40.50.300">
    <property type="entry name" value="P-loop containing nucleotide triphosphate hydrolases"/>
    <property type="match status" value="1"/>
</dbReference>
<accession>A0AAV2HA50</accession>
<dbReference type="AlphaFoldDB" id="A0AAV2HA50"/>
<organism evidence="6 7">
    <name type="scientific">Lymnaea stagnalis</name>
    <name type="common">Great pond snail</name>
    <name type="synonym">Helix stagnalis</name>
    <dbReference type="NCBI Taxonomy" id="6523"/>
    <lineage>
        <taxon>Eukaryota</taxon>
        <taxon>Metazoa</taxon>
        <taxon>Spiralia</taxon>
        <taxon>Lophotrochozoa</taxon>
        <taxon>Mollusca</taxon>
        <taxon>Gastropoda</taxon>
        <taxon>Heterobranchia</taxon>
        <taxon>Euthyneura</taxon>
        <taxon>Panpulmonata</taxon>
        <taxon>Hygrophila</taxon>
        <taxon>Lymnaeoidea</taxon>
        <taxon>Lymnaeidae</taxon>
        <taxon>Lymnaea</taxon>
    </lineage>
</organism>
<dbReference type="InterPro" id="IPR027417">
    <property type="entry name" value="P-loop_NTPase"/>
</dbReference>
<dbReference type="PANTHER" id="PTHR10903">
    <property type="entry name" value="GTPASE, IMAP FAMILY MEMBER-RELATED"/>
    <property type="match status" value="1"/>
</dbReference>